<evidence type="ECO:0000313" key="2">
    <source>
        <dbReference type="EMBL" id="OGG49438.1"/>
    </source>
</evidence>
<feature type="region of interest" description="Disordered" evidence="1">
    <location>
        <begin position="65"/>
        <end position="107"/>
    </location>
</feature>
<organism evidence="2 3">
    <name type="scientific">Candidatus Kaiserbacteria bacterium RIFCSPHIGHO2_01_FULL_54_36</name>
    <dbReference type="NCBI Taxonomy" id="1798482"/>
    <lineage>
        <taxon>Bacteria</taxon>
        <taxon>Candidatus Kaiseribacteriota</taxon>
    </lineage>
</organism>
<evidence type="ECO:0000256" key="1">
    <source>
        <dbReference type="SAM" id="MobiDB-lite"/>
    </source>
</evidence>
<dbReference type="Proteomes" id="UP000178370">
    <property type="component" value="Unassembled WGS sequence"/>
</dbReference>
<gene>
    <name evidence="2" type="ORF">A2763_03885</name>
</gene>
<sequence length="107" mass="10484">MSSLPLLKRARRVIKSVLAILLVSIGAFIGFSMQSLRSLAGSAQEKTSTDNARIGAAAGLLGTPRAHADVVDPSGGDSPPDPLGCGCNCSEGGGDGGSGDGDDGDGG</sequence>
<dbReference type="EMBL" id="MFKV01000031">
    <property type="protein sequence ID" value="OGG49438.1"/>
    <property type="molecule type" value="Genomic_DNA"/>
</dbReference>
<name>A0A1F6CK06_9BACT</name>
<protein>
    <submittedName>
        <fullName evidence="2">Uncharacterized protein</fullName>
    </submittedName>
</protein>
<accession>A0A1F6CK06</accession>
<comment type="caution">
    <text evidence="2">The sequence shown here is derived from an EMBL/GenBank/DDBJ whole genome shotgun (WGS) entry which is preliminary data.</text>
</comment>
<evidence type="ECO:0000313" key="3">
    <source>
        <dbReference type="Proteomes" id="UP000178370"/>
    </source>
</evidence>
<dbReference type="AlphaFoldDB" id="A0A1F6CK06"/>
<proteinExistence type="predicted"/>
<dbReference type="STRING" id="1798482.A2763_03885"/>
<reference evidence="2 3" key="1">
    <citation type="journal article" date="2016" name="Nat. Commun.">
        <title>Thousands of microbial genomes shed light on interconnected biogeochemical processes in an aquifer system.</title>
        <authorList>
            <person name="Anantharaman K."/>
            <person name="Brown C.T."/>
            <person name="Hug L.A."/>
            <person name="Sharon I."/>
            <person name="Castelle C.J."/>
            <person name="Probst A.J."/>
            <person name="Thomas B.C."/>
            <person name="Singh A."/>
            <person name="Wilkins M.J."/>
            <person name="Karaoz U."/>
            <person name="Brodie E.L."/>
            <person name="Williams K.H."/>
            <person name="Hubbard S.S."/>
            <person name="Banfield J.F."/>
        </authorList>
    </citation>
    <scope>NUCLEOTIDE SEQUENCE [LARGE SCALE GENOMIC DNA]</scope>
</reference>